<feature type="region of interest" description="Disordered" evidence="1">
    <location>
        <begin position="1"/>
        <end position="20"/>
    </location>
</feature>
<feature type="compositionally biased region" description="Basic residues" evidence="1">
    <location>
        <begin position="1"/>
        <end position="11"/>
    </location>
</feature>
<evidence type="ECO:0000313" key="2">
    <source>
        <dbReference type="EMBL" id="KOF86542.1"/>
    </source>
</evidence>
<proteinExistence type="predicted"/>
<protein>
    <submittedName>
        <fullName evidence="2">Uncharacterized protein</fullName>
    </submittedName>
</protein>
<sequence length="49" mass="6299">MEMGRRRKRKRITTEKEKENSRMYKKRYPLYIKETRLVKFETIYSKRNQ</sequence>
<reference evidence="2" key="1">
    <citation type="submission" date="2015-07" db="EMBL/GenBank/DDBJ databases">
        <title>MeaNS - Measles Nucleotide Surveillance Program.</title>
        <authorList>
            <person name="Tran T."/>
            <person name="Druce J."/>
        </authorList>
    </citation>
    <scope>NUCLEOTIDE SEQUENCE</scope>
    <source>
        <strain evidence="2">UCB-OBI-ISO-001</strain>
        <tissue evidence="2">Gonad</tissue>
    </source>
</reference>
<gene>
    <name evidence="2" type="ORF">OCBIM_22018357mg</name>
</gene>
<name>A0A0L8HBH7_OCTBM</name>
<dbReference type="EMBL" id="KQ418610">
    <property type="protein sequence ID" value="KOF86542.1"/>
    <property type="molecule type" value="Genomic_DNA"/>
</dbReference>
<organism evidence="2">
    <name type="scientific">Octopus bimaculoides</name>
    <name type="common">California two-spotted octopus</name>
    <dbReference type="NCBI Taxonomy" id="37653"/>
    <lineage>
        <taxon>Eukaryota</taxon>
        <taxon>Metazoa</taxon>
        <taxon>Spiralia</taxon>
        <taxon>Lophotrochozoa</taxon>
        <taxon>Mollusca</taxon>
        <taxon>Cephalopoda</taxon>
        <taxon>Coleoidea</taxon>
        <taxon>Octopodiformes</taxon>
        <taxon>Octopoda</taxon>
        <taxon>Incirrata</taxon>
        <taxon>Octopodidae</taxon>
        <taxon>Octopus</taxon>
    </lineage>
</organism>
<accession>A0A0L8HBH7</accession>
<evidence type="ECO:0000256" key="1">
    <source>
        <dbReference type="SAM" id="MobiDB-lite"/>
    </source>
</evidence>
<dbReference type="AlphaFoldDB" id="A0A0L8HBH7"/>